<dbReference type="EMBL" id="JAVFWL010000005">
    <property type="protein sequence ID" value="KAK6753508.1"/>
    <property type="molecule type" value="Genomic_DNA"/>
</dbReference>
<keyword evidence="1" id="KW-1133">Transmembrane helix</keyword>
<protein>
    <recommendedName>
        <fullName evidence="5">PAN domain protein</fullName>
    </recommendedName>
</protein>
<feature type="chain" id="PRO_5046459205" description="PAN domain protein" evidence="2">
    <location>
        <begin position="26"/>
        <end position="293"/>
    </location>
</feature>
<dbReference type="Proteomes" id="UP001303046">
    <property type="component" value="Unassembled WGS sequence"/>
</dbReference>
<evidence type="ECO:0000313" key="3">
    <source>
        <dbReference type="EMBL" id="KAK6753508.1"/>
    </source>
</evidence>
<sequence length="293" mass="32912">MHGGSILNWIKLALHLAQMTPLLTSTFFPREHEFNAAEKYQITLGTLDLCMSACYEENDCTFVKYDEGVCTIYIDGTDVQLPSDRVFEINRNLTDPSCECKISTPKEMAFKRIAAKTRDTRLCRETPNDVTAVYEYVKDSLRFYSTDSSGFLPGGTRPNYNSVLSKVGEGIAHPGNIFARLESKDYSLIYLCYFFCYSSFAIVIVKRFLFTRNPEPQCTAVPVFVRAKNASDIEAVISIKKYTIYSGDGDKKKVEGCAVAARKATITWSNLAQRRQKAPLYDCGIAEDRNSGS</sequence>
<proteinExistence type="predicted"/>
<keyword evidence="2" id="KW-0732">Signal</keyword>
<keyword evidence="1" id="KW-0472">Membrane</keyword>
<feature type="transmembrane region" description="Helical" evidence="1">
    <location>
        <begin position="186"/>
        <end position="205"/>
    </location>
</feature>
<comment type="caution">
    <text evidence="3">The sequence shown here is derived from an EMBL/GenBank/DDBJ whole genome shotgun (WGS) entry which is preliminary data.</text>
</comment>
<evidence type="ECO:0000256" key="1">
    <source>
        <dbReference type="SAM" id="Phobius"/>
    </source>
</evidence>
<keyword evidence="1" id="KW-0812">Transmembrane</keyword>
<organism evidence="3 4">
    <name type="scientific">Necator americanus</name>
    <name type="common">Human hookworm</name>
    <dbReference type="NCBI Taxonomy" id="51031"/>
    <lineage>
        <taxon>Eukaryota</taxon>
        <taxon>Metazoa</taxon>
        <taxon>Ecdysozoa</taxon>
        <taxon>Nematoda</taxon>
        <taxon>Chromadorea</taxon>
        <taxon>Rhabditida</taxon>
        <taxon>Rhabditina</taxon>
        <taxon>Rhabditomorpha</taxon>
        <taxon>Strongyloidea</taxon>
        <taxon>Ancylostomatidae</taxon>
        <taxon>Bunostominae</taxon>
        <taxon>Necator</taxon>
    </lineage>
</organism>
<evidence type="ECO:0008006" key="5">
    <source>
        <dbReference type="Google" id="ProtNLM"/>
    </source>
</evidence>
<accession>A0ABR1DSV1</accession>
<gene>
    <name evidence="3" type="primary">Necator_chrV.g17641</name>
    <name evidence="3" type="ORF">RB195_012851</name>
</gene>
<name>A0ABR1DSV1_NECAM</name>
<evidence type="ECO:0000313" key="4">
    <source>
        <dbReference type="Proteomes" id="UP001303046"/>
    </source>
</evidence>
<feature type="signal peptide" evidence="2">
    <location>
        <begin position="1"/>
        <end position="25"/>
    </location>
</feature>
<keyword evidence="4" id="KW-1185">Reference proteome</keyword>
<reference evidence="3 4" key="1">
    <citation type="submission" date="2023-08" db="EMBL/GenBank/DDBJ databases">
        <title>A Necator americanus chromosomal reference genome.</title>
        <authorList>
            <person name="Ilik V."/>
            <person name="Petrzelkova K.J."/>
            <person name="Pardy F."/>
            <person name="Fuh T."/>
            <person name="Niatou-Singa F.S."/>
            <person name="Gouil Q."/>
            <person name="Baker L."/>
            <person name="Ritchie M.E."/>
            <person name="Jex A.R."/>
            <person name="Gazzola D."/>
            <person name="Li H."/>
            <person name="Toshio Fujiwara R."/>
            <person name="Zhan B."/>
            <person name="Aroian R.V."/>
            <person name="Pafco B."/>
            <person name="Schwarz E.M."/>
        </authorList>
    </citation>
    <scope>NUCLEOTIDE SEQUENCE [LARGE SCALE GENOMIC DNA]</scope>
    <source>
        <strain evidence="3 4">Aroian</strain>
        <tissue evidence="3">Whole animal</tissue>
    </source>
</reference>
<evidence type="ECO:0000256" key="2">
    <source>
        <dbReference type="SAM" id="SignalP"/>
    </source>
</evidence>